<dbReference type="AlphaFoldDB" id="A0A5B9P904"/>
<evidence type="ECO:0008006" key="3">
    <source>
        <dbReference type="Google" id="ProtNLM"/>
    </source>
</evidence>
<proteinExistence type="predicted"/>
<dbReference type="InterPro" id="IPR011487">
    <property type="entry name" value="DUF1598"/>
</dbReference>
<name>A0A5B9P904_9BACT</name>
<evidence type="ECO:0000313" key="2">
    <source>
        <dbReference type="Proteomes" id="UP000322214"/>
    </source>
</evidence>
<gene>
    <name evidence="1" type="ORF">MFFC18_12260</name>
</gene>
<dbReference type="Pfam" id="PF07643">
    <property type="entry name" value="DUF1598"/>
    <property type="match status" value="1"/>
</dbReference>
<protein>
    <recommendedName>
        <fullName evidence="3">Secreted protein containing DUF1598</fullName>
    </recommendedName>
</protein>
<dbReference type="Proteomes" id="UP000322214">
    <property type="component" value="Chromosome"/>
</dbReference>
<evidence type="ECO:0000313" key="1">
    <source>
        <dbReference type="EMBL" id="QEG21370.1"/>
    </source>
</evidence>
<dbReference type="RefSeq" id="WP_157664987.1">
    <property type="nucleotide sequence ID" value="NZ_CP042912.1"/>
</dbReference>
<keyword evidence="2" id="KW-1185">Reference proteome</keyword>
<organism evidence="1 2">
    <name type="scientific">Mariniblastus fucicola</name>
    <dbReference type="NCBI Taxonomy" id="980251"/>
    <lineage>
        <taxon>Bacteria</taxon>
        <taxon>Pseudomonadati</taxon>
        <taxon>Planctomycetota</taxon>
        <taxon>Planctomycetia</taxon>
        <taxon>Pirellulales</taxon>
        <taxon>Pirellulaceae</taxon>
        <taxon>Mariniblastus</taxon>
    </lineage>
</organism>
<accession>A0A5B9P904</accession>
<reference evidence="1 2" key="1">
    <citation type="submission" date="2019-08" db="EMBL/GenBank/DDBJ databases">
        <title>Deep-cultivation of Planctomycetes and their phenomic and genomic characterization uncovers novel biology.</title>
        <authorList>
            <person name="Wiegand S."/>
            <person name="Jogler M."/>
            <person name="Boedeker C."/>
            <person name="Pinto D."/>
            <person name="Vollmers J."/>
            <person name="Rivas-Marin E."/>
            <person name="Kohn T."/>
            <person name="Peeters S.H."/>
            <person name="Heuer A."/>
            <person name="Rast P."/>
            <person name="Oberbeckmann S."/>
            <person name="Bunk B."/>
            <person name="Jeske O."/>
            <person name="Meyerdierks A."/>
            <person name="Storesund J.E."/>
            <person name="Kallscheuer N."/>
            <person name="Luecker S."/>
            <person name="Lage O.M."/>
            <person name="Pohl T."/>
            <person name="Merkel B.J."/>
            <person name="Hornburger P."/>
            <person name="Mueller R.-W."/>
            <person name="Bruemmer F."/>
            <person name="Labrenz M."/>
            <person name="Spormann A.M."/>
            <person name="Op den Camp H."/>
            <person name="Overmann J."/>
            <person name="Amann R."/>
            <person name="Jetten M.S.M."/>
            <person name="Mascher T."/>
            <person name="Medema M.H."/>
            <person name="Devos D.P."/>
            <person name="Kaster A.-K."/>
            <person name="Ovreas L."/>
            <person name="Rohde M."/>
            <person name="Galperin M.Y."/>
            <person name="Jogler C."/>
        </authorList>
    </citation>
    <scope>NUCLEOTIDE SEQUENCE [LARGE SCALE GENOMIC DNA]</scope>
    <source>
        <strain evidence="1 2">FC18</strain>
    </source>
</reference>
<sequence>MSHSLGVENCVAKFLQVAILVLGLQMTCLAQEVQQYLSDGEFSAAITAAGDNATALQQIANSQIGIGEHEAALQTVASIDDDQARSRAYSLLQSGDTFFSGGGGMSGTVQNGGGDQGGITANDFNTLIQLIQNTVASDTWENNGGGNGTMSPYPTGVFVDARGVLNRIPRSNRTLASLADFDDELAKRGSVHKTSNLRKVSLTRLERAAEKRTAQGLPPTDAMLYLAGLTQIRYVILDPDSGEIIVAGPAGSWKRNEQGKTVSAVDGKPVLMLDDLVICLRNAWSNSGKFGCAIVPRKKNLAATKQYVATAKGSGKRWENGLREALGQQDIEVFGIPASSHAARILVDADHHMKLLGMGIEPSIPSVAGYLKRVTLDADGNPPPMDVVRWWFALNYDRLISNEAQTLFEFTGPGVKVLAETELIDADGERIHTGEAIGPTKTFARDFTAHFDELADIYPVYNELKNIFDLAIVANMIREFELAKNADWQMPFFVGNDKTSQTGWQVSRFRPAECVDSVMNRRVIKERRNGELTIHTLIGVSGGVSFDAKDFVNKANLKIERDVEFTAQIEKAVAGSTTSDSWWWD</sequence>
<dbReference type="STRING" id="980251.GCA_001642875_01714"/>
<dbReference type="EMBL" id="CP042912">
    <property type="protein sequence ID" value="QEG21370.1"/>
    <property type="molecule type" value="Genomic_DNA"/>
</dbReference>
<dbReference type="KEGG" id="mff:MFFC18_12260"/>